<dbReference type="InterPro" id="IPR036291">
    <property type="entry name" value="NAD(P)-bd_dom_sf"/>
</dbReference>
<dbReference type="GO" id="GO:0070403">
    <property type="term" value="F:NAD+ binding"/>
    <property type="evidence" value="ECO:0007669"/>
    <property type="project" value="InterPro"/>
</dbReference>
<dbReference type="UniPathway" id="UPA00659"/>
<dbReference type="OrthoDB" id="9771883at2"/>
<keyword evidence="6" id="KW-0443">Lipid metabolism</keyword>
<dbReference type="InterPro" id="IPR006108">
    <property type="entry name" value="3HC_DH_C"/>
</dbReference>
<organism evidence="10 11">
    <name type="scientific">Dyadobacter soli</name>
    <dbReference type="NCBI Taxonomy" id="659014"/>
    <lineage>
        <taxon>Bacteria</taxon>
        <taxon>Pseudomonadati</taxon>
        <taxon>Bacteroidota</taxon>
        <taxon>Cytophagia</taxon>
        <taxon>Cytophagales</taxon>
        <taxon>Spirosomataceae</taxon>
        <taxon>Dyadobacter</taxon>
    </lineage>
</organism>
<keyword evidence="5" id="KW-0520">NAD</keyword>
<dbReference type="InterPro" id="IPR008927">
    <property type="entry name" value="6-PGluconate_DH-like_C_sf"/>
</dbReference>
<keyword evidence="3" id="KW-0442">Lipid degradation</keyword>
<dbReference type="Gene3D" id="3.40.50.720">
    <property type="entry name" value="NAD(P)-binding Rossmann-like Domain"/>
    <property type="match status" value="1"/>
</dbReference>
<evidence type="ECO:0000256" key="4">
    <source>
        <dbReference type="ARBA" id="ARBA00023002"/>
    </source>
</evidence>
<keyword evidence="4" id="KW-0560">Oxidoreductase</keyword>
<dbReference type="GO" id="GO:0003857">
    <property type="term" value="F:(3S)-3-hydroxyacyl-CoA dehydrogenase (NAD+) activity"/>
    <property type="evidence" value="ECO:0007669"/>
    <property type="project" value="UniProtKB-EC"/>
</dbReference>
<dbReference type="SUPFAM" id="SSF52096">
    <property type="entry name" value="ClpP/crotonase"/>
    <property type="match status" value="1"/>
</dbReference>
<dbReference type="PANTHER" id="PTHR48075">
    <property type="entry name" value="3-HYDROXYACYL-COA DEHYDROGENASE FAMILY PROTEIN"/>
    <property type="match status" value="1"/>
</dbReference>
<dbReference type="SUPFAM" id="SSF51735">
    <property type="entry name" value="NAD(P)-binding Rossmann-fold domains"/>
    <property type="match status" value="1"/>
</dbReference>
<evidence type="ECO:0000256" key="5">
    <source>
        <dbReference type="ARBA" id="ARBA00023027"/>
    </source>
</evidence>
<dbReference type="RefSeq" id="WP_090149572.1">
    <property type="nucleotide sequence ID" value="NZ_FNAN01000006.1"/>
</dbReference>
<evidence type="ECO:0000256" key="1">
    <source>
        <dbReference type="ARBA" id="ARBA00005005"/>
    </source>
</evidence>
<dbReference type="CDD" id="cd06558">
    <property type="entry name" value="crotonase-like"/>
    <property type="match status" value="1"/>
</dbReference>
<reference evidence="11" key="1">
    <citation type="submission" date="2016-10" db="EMBL/GenBank/DDBJ databases">
        <authorList>
            <person name="Varghese N."/>
            <person name="Submissions S."/>
        </authorList>
    </citation>
    <scope>NUCLEOTIDE SEQUENCE [LARGE SCALE GENOMIC DNA]</scope>
    <source>
        <strain evidence="11">DSM 25329</strain>
    </source>
</reference>
<dbReference type="Pfam" id="PF00725">
    <property type="entry name" value="3HCDH"/>
    <property type="match status" value="1"/>
</dbReference>
<name>A0A1G7F528_9BACT</name>
<dbReference type="AlphaFoldDB" id="A0A1G7F528"/>
<dbReference type="STRING" id="659014.SAMN04487996_106271"/>
<dbReference type="Pfam" id="PF00378">
    <property type="entry name" value="ECH_1"/>
    <property type="match status" value="1"/>
</dbReference>
<dbReference type="EMBL" id="FNAN01000006">
    <property type="protein sequence ID" value="SDE71044.1"/>
    <property type="molecule type" value="Genomic_DNA"/>
</dbReference>
<comment type="catalytic activity">
    <reaction evidence="7">
        <text>a (3S)-3-hydroxyacyl-CoA + NAD(+) = a 3-oxoacyl-CoA + NADH + H(+)</text>
        <dbReference type="Rhea" id="RHEA:22432"/>
        <dbReference type="ChEBI" id="CHEBI:15378"/>
        <dbReference type="ChEBI" id="CHEBI:57318"/>
        <dbReference type="ChEBI" id="CHEBI:57540"/>
        <dbReference type="ChEBI" id="CHEBI:57945"/>
        <dbReference type="ChEBI" id="CHEBI:90726"/>
        <dbReference type="EC" id="1.1.1.35"/>
    </reaction>
</comment>
<sequence length="801" mass="88611">MNRSIRKVAVLGSGIMGSRIACHFANIGVEVLLLDIVPKDLTDAEKAKGITTEHPAFRNRIVNDSFQAALKASPAPLYSAAFASRVKLGNFDDNLADIKNYDWVMEVVVERLDIKRSIFEKVDALRKPGTLITSNTSGIPIHLMAEGRSEDFRKNFAGTHFFNPPRYLRLLEIIPTADTDQSVVDFLMHYGELFLGKTTVLCKDTPGFIANRLGIYALIQTIRVAEEMGLSVDEVDKLTGPVAGRPKSGTYRLSDVVGLDTTVHVANNLYASGEGKDESRDAFVLPEIMQKLFDNKWLGDKTGQGFYKKIKDEKGKSVILALDFKTLEYVPSGKVKFDTLEGTKNISDVYKRFGALVAGKDKAGDFYRKTFADVFKYATFRIPEISDEIFRIDQAITAGFGWQYGLFETWDAIGVKNMLGIMESLDLKPAEWVYEMLAAGNESFYKVENGKRLYYDIPSKSYKRIPGQDSFILLSNLSNNIVWKNAGANLYDLGDGILNLEFKSKMNTMGSEVIEGIQKSISLAEKDFRGLVVGNEAVEAFSAGANLAMLFMYAVEQEFDEINMVISQFQQTMMRARYSSIPVVVAPHTLALGGGCELTLHADKVVAHAETYIGLVEFGVGLIPAGGGTKEMALRCSDMYQAGDPELNILQNAFMNIAQAKVSTSAHEAKAMNYLQDKDQIVLNRSRLIAEAKQAAIDLAENGYTQPKPRHDIKVQGKTGIALFLAGITQMRLANFITAHDAKIAEKLAYVINGGDLSYPQLVSEQYLIDLEREAFLSLCGEKKTLERMQGLLNGGKPPRN</sequence>
<evidence type="ECO:0000256" key="7">
    <source>
        <dbReference type="ARBA" id="ARBA00049556"/>
    </source>
</evidence>
<evidence type="ECO:0000256" key="2">
    <source>
        <dbReference type="ARBA" id="ARBA00022832"/>
    </source>
</evidence>
<evidence type="ECO:0000313" key="10">
    <source>
        <dbReference type="EMBL" id="SDE71044.1"/>
    </source>
</evidence>
<dbReference type="Pfam" id="PF02737">
    <property type="entry name" value="3HCDH_N"/>
    <property type="match status" value="1"/>
</dbReference>
<dbReference type="Proteomes" id="UP000198748">
    <property type="component" value="Unassembled WGS sequence"/>
</dbReference>
<dbReference type="Gene3D" id="1.10.1040.50">
    <property type="match status" value="1"/>
</dbReference>
<proteinExistence type="predicted"/>
<evidence type="ECO:0000313" key="11">
    <source>
        <dbReference type="Proteomes" id="UP000198748"/>
    </source>
</evidence>
<dbReference type="PANTHER" id="PTHR48075:SF7">
    <property type="entry name" value="3-HYDROXYACYL-COA DEHYDROGENASE-RELATED"/>
    <property type="match status" value="1"/>
</dbReference>
<dbReference type="GO" id="GO:0006635">
    <property type="term" value="P:fatty acid beta-oxidation"/>
    <property type="evidence" value="ECO:0007669"/>
    <property type="project" value="UniProtKB-UniPathway"/>
</dbReference>
<evidence type="ECO:0000259" key="8">
    <source>
        <dbReference type="Pfam" id="PF00725"/>
    </source>
</evidence>
<keyword evidence="2" id="KW-0276">Fatty acid metabolism</keyword>
<feature type="domain" description="3-hydroxyacyl-CoA dehydrogenase NAD binding" evidence="9">
    <location>
        <begin position="7"/>
        <end position="205"/>
    </location>
</feature>
<dbReference type="SUPFAM" id="SSF48179">
    <property type="entry name" value="6-phosphogluconate dehydrogenase C-terminal domain-like"/>
    <property type="match status" value="2"/>
</dbReference>
<dbReference type="InterPro" id="IPR029045">
    <property type="entry name" value="ClpP/crotonase-like_dom_sf"/>
</dbReference>
<feature type="domain" description="3-hydroxyacyl-CoA dehydrogenase C-terminal" evidence="8">
    <location>
        <begin position="207"/>
        <end position="308"/>
    </location>
</feature>
<comment type="pathway">
    <text evidence="1">Lipid metabolism; fatty acid beta-oxidation.</text>
</comment>
<dbReference type="Gene3D" id="3.90.226.10">
    <property type="entry name" value="2-enoyl-CoA Hydratase, Chain A, domain 1"/>
    <property type="match status" value="1"/>
</dbReference>
<evidence type="ECO:0000256" key="3">
    <source>
        <dbReference type="ARBA" id="ARBA00022963"/>
    </source>
</evidence>
<gene>
    <name evidence="10" type="ORF">SAMN04487996_106271</name>
</gene>
<keyword evidence="11" id="KW-1185">Reference proteome</keyword>
<accession>A0A1G7F528</accession>
<protein>
    <submittedName>
        <fullName evidence="10">3-hydroxyacyl-CoA dehydrogenase</fullName>
    </submittedName>
</protein>
<evidence type="ECO:0000259" key="9">
    <source>
        <dbReference type="Pfam" id="PF02737"/>
    </source>
</evidence>
<dbReference type="InterPro" id="IPR001753">
    <property type="entry name" value="Enoyl-CoA_hydra/iso"/>
</dbReference>
<dbReference type="InterPro" id="IPR006176">
    <property type="entry name" value="3-OHacyl-CoA_DH_NAD-bd"/>
</dbReference>
<evidence type="ECO:0000256" key="6">
    <source>
        <dbReference type="ARBA" id="ARBA00023098"/>
    </source>
</evidence>